<dbReference type="EMBL" id="QNBE01000068">
    <property type="protein sequence ID" value="RKX69738.1"/>
    <property type="molecule type" value="Genomic_DNA"/>
</dbReference>
<dbReference type="GO" id="GO:0046872">
    <property type="term" value="F:metal ion binding"/>
    <property type="evidence" value="ECO:0007669"/>
    <property type="project" value="UniProtKB-UniRule"/>
</dbReference>
<reference evidence="9 10" key="1">
    <citation type="submission" date="2018-06" db="EMBL/GenBank/DDBJ databases">
        <title>Extensive metabolic versatility and redundancy in microbially diverse, dynamic hydrothermal sediments.</title>
        <authorList>
            <person name="Dombrowski N."/>
            <person name="Teske A."/>
            <person name="Baker B.J."/>
        </authorList>
    </citation>
    <scope>NUCLEOTIDE SEQUENCE [LARGE SCALE GENOMIC DNA]</scope>
    <source>
        <strain evidence="9">B36_G15</strain>
    </source>
</reference>
<name>A0A660SG08_UNCW3</name>
<dbReference type="GO" id="GO:0004177">
    <property type="term" value="F:aminopeptidase activity"/>
    <property type="evidence" value="ECO:0007669"/>
    <property type="project" value="UniProtKB-UniRule"/>
</dbReference>
<keyword evidence="4 8" id="KW-0479">Metal-binding</keyword>
<dbReference type="GO" id="GO:0006508">
    <property type="term" value="P:proteolysis"/>
    <property type="evidence" value="ECO:0007669"/>
    <property type="project" value="UniProtKB-KW"/>
</dbReference>
<dbReference type="InterPro" id="IPR023367">
    <property type="entry name" value="Peptidase_M42_dom2"/>
</dbReference>
<feature type="binding site" evidence="8">
    <location>
        <position position="239"/>
    </location>
    <ligand>
        <name>Zn(2+)</name>
        <dbReference type="ChEBI" id="CHEBI:29105"/>
        <label>1</label>
    </ligand>
</feature>
<feature type="active site" description="Proton acceptor" evidence="7">
    <location>
        <position position="216"/>
    </location>
</feature>
<feature type="binding site" evidence="8">
    <location>
        <position position="323"/>
    </location>
    <ligand>
        <name>Zn(2+)</name>
        <dbReference type="ChEBI" id="CHEBI:29105"/>
        <label>2</label>
    </ligand>
</feature>
<feature type="binding site" evidence="8">
    <location>
        <position position="187"/>
    </location>
    <ligand>
        <name>Zn(2+)</name>
        <dbReference type="ChEBI" id="CHEBI:29105"/>
        <label>1</label>
    </ligand>
</feature>
<evidence type="ECO:0000256" key="1">
    <source>
        <dbReference type="ARBA" id="ARBA00006272"/>
    </source>
</evidence>
<dbReference type="Gene3D" id="3.40.630.10">
    <property type="entry name" value="Zn peptidases"/>
    <property type="match status" value="1"/>
</dbReference>
<dbReference type="PANTHER" id="PTHR32481:SF0">
    <property type="entry name" value="AMINOPEPTIDASE YPDE-RELATED"/>
    <property type="match status" value="1"/>
</dbReference>
<dbReference type="SUPFAM" id="SSF53187">
    <property type="entry name" value="Zn-dependent exopeptidases"/>
    <property type="match status" value="1"/>
</dbReference>
<feature type="binding site" evidence="8">
    <location>
        <position position="187"/>
    </location>
    <ligand>
        <name>Zn(2+)</name>
        <dbReference type="ChEBI" id="CHEBI:29105"/>
        <label>2</label>
    </ligand>
</feature>
<dbReference type="Pfam" id="PF05343">
    <property type="entry name" value="Peptidase_M42"/>
    <property type="match status" value="1"/>
</dbReference>
<comment type="caution">
    <text evidence="9">The sequence shown here is derived from an EMBL/GenBank/DDBJ whole genome shotgun (WGS) entry which is preliminary data.</text>
</comment>
<evidence type="ECO:0000256" key="8">
    <source>
        <dbReference type="PIRSR" id="PIRSR001123-2"/>
    </source>
</evidence>
<evidence type="ECO:0000256" key="7">
    <source>
        <dbReference type="PIRSR" id="PIRSR001123-1"/>
    </source>
</evidence>
<dbReference type="SUPFAM" id="SSF101821">
    <property type="entry name" value="Aminopeptidase/glucanase lid domain"/>
    <property type="match status" value="1"/>
</dbReference>
<accession>A0A660SG08</accession>
<evidence type="ECO:0000313" key="9">
    <source>
        <dbReference type="EMBL" id="RKX69738.1"/>
    </source>
</evidence>
<protein>
    <submittedName>
        <fullName evidence="9">M42 family peptidase</fullName>
    </submittedName>
</protein>
<dbReference type="AlphaFoldDB" id="A0A660SG08"/>
<organism evidence="9 10">
    <name type="scientific">candidate division WOR-3 bacterium</name>
    <dbReference type="NCBI Taxonomy" id="2052148"/>
    <lineage>
        <taxon>Bacteria</taxon>
        <taxon>Bacteria division WOR-3</taxon>
    </lineage>
</organism>
<comment type="cofactor">
    <cofactor evidence="8">
        <name>a divalent metal cation</name>
        <dbReference type="ChEBI" id="CHEBI:60240"/>
    </cofactor>
    <text evidence="8">Binds 2 divalent metal cations per subunit.</text>
</comment>
<evidence type="ECO:0000256" key="4">
    <source>
        <dbReference type="ARBA" id="ARBA00022723"/>
    </source>
</evidence>
<dbReference type="Gene3D" id="2.40.30.40">
    <property type="entry name" value="Peptidase M42, domain 2"/>
    <property type="match status" value="1"/>
</dbReference>
<evidence type="ECO:0000256" key="3">
    <source>
        <dbReference type="ARBA" id="ARBA00022670"/>
    </source>
</evidence>
<evidence type="ECO:0000256" key="2">
    <source>
        <dbReference type="ARBA" id="ARBA00022438"/>
    </source>
</evidence>
<sequence length="351" mass="39050">MVKRTSIESSIFSPAMERIDKLLKKLSEADAVTGTEARIHEIIRGELSGFADRIDSDPFGDIIAHKPGREKGSALLCAHLDEVGLMVREVEGGYIRVVATGIDVRILPGQVVKILVEPPIHGVIGIKPPHLTTKEERDKVIPIKDLFIDTGLSEEELKRRVKVGDSVCFHAPYQKLQGELRTGKAFDDRAGVVSALEVFRQVDPYYDLYLILSAQEEFSGLGATIASYRINPDLALVIDVTHAPHPDQPEYRAFPLNKGPVIGVGPTLNRDLYERLKAIAKELEIPYQIEPLPRNTGTDADSIAFNREGIPTALLSIPLNYMHSPVEVVSLRDIDRTVRLLISFFSHRPWK</sequence>
<evidence type="ECO:0000256" key="5">
    <source>
        <dbReference type="ARBA" id="ARBA00022801"/>
    </source>
</evidence>
<dbReference type="Proteomes" id="UP000268469">
    <property type="component" value="Unassembled WGS sequence"/>
</dbReference>
<dbReference type="PANTHER" id="PTHR32481">
    <property type="entry name" value="AMINOPEPTIDASE"/>
    <property type="match status" value="1"/>
</dbReference>
<feature type="binding site" evidence="8">
    <location>
        <position position="217"/>
    </location>
    <ligand>
        <name>Zn(2+)</name>
        <dbReference type="ChEBI" id="CHEBI:29105"/>
        <label>2</label>
    </ligand>
</feature>
<dbReference type="InterPro" id="IPR008007">
    <property type="entry name" value="Peptidase_M42"/>
</dbReference>
<feature type="binding site" evidence="8">
    <location>
        <position position="79"/>
    </location>
    <ligand>
        <name>Zn(2+)</name>
        <dbReference type="ChEBI" id="CHEBI:29105"/>
        <label>1</label>
    </ligand>
</feature>
<keyword evidence="3" id="KW-0645">Protease</keyword>
<dbReference type="PIRSF" id="PIRSF001123">
    <property type="entry name" value="PepA_GA"/>
    <property type="match status" value="1"/>
</dbReference>
<evidence type="ECO:0000313" key="10">
    <source>
        <dbReference type="Proteomes" id="UP000268469"/>
    </source>
</evidence>
<keyword evidence="5" id="KW-0378">Hydrolase</keyword>
<evidence type="ECO:0000256" key="6">
    <source>
        <dbReference type="PIRNR" id="PIRNR001123"/>
    </source>
</evidence>
<comment type="similarity">
    <text evidence="1 6">Belongs to the peptidase M42 family.</text>
</comment>
<keyword evidence="2" id="KW-0031">Aminopeptidase</keyword>
<proteinExistence type="inferred from homology"/>
<dbReference type="InterPro" id="IPR051464">
    <property type="entry name" value="Peptidase_M42_aminopept"/>
</dbReference>
<gene>
    <name evidence="9" type="ORF">DRP53_07245</name>
</gene>